<organism evidence="2 3">
    <name type="scientific">Chlamydomonas reinhardtii</name>
    <name type="common">Chlamydomonas smithii</name>
    <dbReference type="NCBI Taxonomy" id="3055"/>
    <lineage>
        <taxon>Eukaryota</taxon>
        <taxon>Viridiplantae</taxon>
        <taxon>Chlorophyta</taxon>
        <taxon>core chlorophytes</taxon>
        <taxon>Chlorophyceae</taxon>
        <taxon>CS clade</taxon>
        <taxon>Chlamydomonadales</taxon>
        <taxon>Chlamydomonadaceae</taxon>
        <taxon>Chlamydomonas</taxon>
    </lineage>
</organism>
<dbReference type="OrthoDB" id="548723at2759"/>
<protein>
    <submittedName>
        <fullName evidence="2">Uncharacterized protein</fullName>
    </submittedName>
</protein>
<evidence type="ECO:0000313" key="2">
    <source>
        <dbReference type="EMBL" id="PNW73802.1"/>
    </source>
</evidence>
<feature type="region of interest" description="Disordered" evidence="1">
    <location>
        <begin position="1"/>
        <end position="114"/>
    </location>
</feature>
<dbReference type="AlphaFoldDB" id="A0A2K3CZU3"/>
<feature type="compositionally biased region" description="Basic and acidic residues" evidence="1">
    <location>
        <begin position="1"/>
        <end position="10"/>
    </location>
</feature>
<dbReference type="EMBL" id="CM008974">
    <property type="protein sequence ID" value="PNW73802.1"/>
    <property type="molecule type" value="Genomic_DNA"/>
</dbReference>
<feature type="compositionally biased region" description="Gly residues" evidence="1">
    <location>
        <begin position="583"/>
        <end position="598"/>
    </location>
</feature>
<feature type="region of interest" description="Disordered" evidence="1">
    <location>
        <begin position="283"/>
        <end position="358"/>
    </location>
</feature>
<evidence type="ECO:0000313" key="3">
    <source>
        <dbReference type="Proteomes" id="UP000006906"/>
    </source>
</evidence>
<reference evidence="2 3" key="1">
    <citation type="journal article" date="2007" name="Science">
        <title>The Chlamydomonas genome reveals the evolution of key animal and plant functions.</title>
        <authorList>
            <person name="Merchant S.S."/>
            <person name="Prochnik S.E."/>
            <person name="Vallon O."/>
            <person name="Harris E.H."/>
            <person name="Karpowicz S.J."/>
            <person name="Witman G.B."/>
            <person name="Terry A."/>
            <person name="Salamov A."/>
            <person name="Fritz-Laylin L.K."/>
            <person name="Marechal-Drouard L."/>
            <person name="Marshall W.F."/>
            <person name="Qu L.H."/>
            <person name="Nelson D.R."/>
            <person name="Sanderfoot A.A."/>
            <person name="Spalding M.H."/>
            <person name="Kapitonov V.V."/>
            <person name="Ren Q."/>
            <person name="Ferris P."/>
            <person name="Lindquist E."/>
            <person name="Shapiro H."/>
            <person name="Lucas S.M."/>
            <person name="Grimwood J."/>
            <person name="Schmutz J."/>
            <person name="Cardol P."/>
            <person name="Cerutti H."/>
            <person name="Chanfreau G."/>
            <person name="Chen C.L."/>
            <person name="Cognat V."/>
            <person name="Croft M.T."/>
            <person name="Dent R."/>
            <person name="Dutcher S."/>
            <person name="Fernandez E."/>
            <person name="Fukuzawa H."/>
            <person name="Gonzalez-Ballester D."/>
            <person name="Gonzalez-Halphen D."/>
            <person name="Hallmann A."/>
            <person name="Hanikenne M."/>
            <person name="Hippler M."/>
            <person name="Inwood W."/>
            <person name="Jabbari K."/>
            <person name="Kalanon M."/>
            <person name="Kuras R."/>
            <person name="Lefebvre P.A."/>
            <person name="Lemaire S.D."/>
            <person name="Lobanov A.V."/>
            <person name="Lohr M."/>
            <person name="Manuell A."/>
            <person name="Meier I."/>
            <person name="Mets L."/>
            <person name="Mittag M."/>
            <person name="Mittelmeier T."/>
            <person name="Moroney J.V."/>
            <person name="Moseley J."/>
            <person name="Napoli C."/>
            <person name="Nedelcu A.M."/>
            <person name="Niyogi K."/>
            <person name="Novoselov S.V."/>
            <person name="Paulsen I.T."/>
            <person name="Pazour G."/>
            <person name="Purton S."/>
            <person name="Ral J.P."/>
            <person name="Riano-Pachon D.M."/>
            <person name="Riekhof W."/>
            <person name="Rymarquis L."/>
            <person name="Schroda M."/>
            <person name="Stern D."/>
            <person name="Umen J."/>
            <person name="Willows R."/>
            <person name="Wilson N."/>
            <person name="Zimmer S.L."/>
            <person name="Allmer J."/>
            <person name="Balk J."/>
            <person name="Bisova K."/>
            <person name="Chen C.J."/>
            <person name="Elias M."/>
            <person name="Gendler K."/>
            <person name="Hauser C."/>
            <person name="Lamb M.R."/>
            <person name="Ledford H."/>
            <person name="Long J.C."/>
            <person name="Minagawa J."/>
            <person name="Page M.D."/>
            <person name="Pan J."/>
            <person name="Pootakham W."/>
            <person name="Roje S."/>
            <person name="Rose A."/>
            <person name="Stahlberg E."/>
            <person name="Terauchi A.M."/>
            <person name="Yang P."/>
            <person name="Ball S."/>
            <person name="Bowler C."/>
            <person name="Dieckmann C.L."/>
            <person name="Gladyshev V.N."/>
            <person name="Green P."/>
            <person name="Jorgensen R."/>
            <person name="Mayfield S."/>
            <person name="Mueller-Roeber B."/>
            <person name="Rajamani S."/>
            <person name="Sayre R.T."/>
            <person name="Brokstein P."/>
            <person name="Dubchak I."/>
            <person name="Goodstein D."/>
            <person name="Hornick L."/>
            <person name="Huang Y.W."/>
            <person name="Jhaveri J."/>
            <person name="Luo Y."/>
            <person name="Martinez D."/>
            <person name="Ngau W.C."/>
            <person name="Otillar B."/>
            <person name="Poliakov A."/>
            <person name="Porter A."/>
            <person name="Szajkowski L."/>
            <person name="Werner G."/>
            <person name="Zhou K."/>
            <person name="Grigoriev I.V."/>
            <person name="Rokhsar D.S."/>
            <person name="Grossman A.R."/>
        </authorList>
    </citation>
    <scope>NUCLEOTIDE SEQUENCE [LARGE SCALE GENOMIC DNA]</scope>
    <source>
        <strain evidence="3">CC-503</strain>
    </source>
</reference>
<feature type="compositionally biased region" description="Low complexity" evidence="1">
    <location>
        <begin position="290"/>
        <end position="302"/>
    </location>
</feature>
<dbReference type="KEGG" id="cre:CHLRE_13g573200v5"/>
<feature type="compositionally biased region" description="Basic and acidic residues" evidence="1">
    <location>
        <begin position="315"/>
        <end position="324"/>
    </location>
</feature>
<dbReference type="ExpressionAtlas" id="A0A2K3CZU3">
    <property type="expression patterns" value="baseline"/>
</dbReference>
<proteinExistence type="predicted"/>
<dbReference type="Proteomes" id="UP000006906">
    <property type="component" value="Chromosome 13"/>
</dbReference>
<dbReference type="GeneID" id="5719180"/>
<dbReference type="RefSeq" id="XP_042917385.1">
    <property type="nucleotide sequence ID" value="XM_043069410.1"/>
</dbReference>
<evidence type="ECO:0000256" key="1">
    <source>
        <dbReference type="SAM" id="MobiDB-lite"/>
    </source>
</evidence>
<feature type="region of interest" description="Disordered" evidence="1">
    <location>
        <begin position="406"/>
        <end position="448"/>
    </location>
</feature>
<sequence length="702" mass="73185">MQLGRARSEGTEQAGQYAALHPLTSKNVPARSASDESSAEGVDIARASTENDGSGSGTSSGSSSGSSARRLAATRAGSGAEGEGGEGKQQPALVDGTNRSSSSASTARHDGISDDTGVAAQRLLRPAATAAAPLPKPEPRPQQQNQDPDAMDHGEADPMVVVVPPYEQFRYDIAMSTGSRPQYGATFSTCLVGLMASGAMGAARRLHLLLSDGSLLARHSLLYNLAHMPTAVRLSLYDMEGGSRSMRARNVFYQLLLTPDLPAPSGPATPPTLTTVADAATAVVKDRTRSSGSSTTSTTSTSNQVKGPVAATEPAGRRRGEERLLQAAEAGVNPVDGDRDIGGGGGGGDDSDPHLSNLPTLLLEDDVWPVDDFPRKLHDVVAQAARRTRGGPFAIKLYLSTSIPSAAAAGPGSSSPGPSSSSNARSIRSSKSAAGGAGSNRKKGGSMKFGTLPEIRRLHALTCSNVQPTSFEAVLAAGHAAGARAGRRDEPGGVGRAVMVSVNASIPERYRIKPRTYKWGAQGLYLSDGRLRRRLAACFLQYTDQKYERQRRYKDWPLKMCLGELSGISPDQDSNGNSSSSSSGGGSNGGGGGTGGPGRHLTGKRSRGHSSSADAARPTLNPSTSTSTNYLQESQPHQPHQQQPPRAFPRVTVFDSGRSLLQHVGAASSLFGGAADNGRYHRACSFPFLEKLPAEDEPGDWI</sequence>
<accession>A0A2K3CZU3</accession>
<feature type="compositionally biased region" description="Low complexity" evidence="1">
    <location>
        <begin position="635"/>
        <end position="645"/>
    </location>
</feature>
<keyword evidence="3" id="KW-1185">Reference proteome</keyword>
<feature type="compositionally biased region" description="Low complexity" evidence="1">
    <location>
        <begin position="57"/>
        <end position="78"/>
    </location>
</feature>
<dbReference type="Gramene" id="PNW73802">
    <property type="protein sequence ID" value="PNW73802"/>
    <property type="gene ID" value="CHLRE_13g573200v5"/>
</dbReference>
<dbReference type="InParanoid" id="A0A2K3CZU3"/>
<name>A0A2K3CZU3_CHLRE</name>
<feature type="region of interest" description="Disordered" evidence="1">
    <location>
        <begin position="129"/>
        <end position="155"/>
    </location>
</feature>
<feature type="region of interest" description="Disordered" evidence="1">
    <location>
        <begin position="567"/>
        <end position="646"/>
    </location>
</feature>
<feature type="compositionally biased region" description="Low complexity" evidence="1">
    <location>
        <begin position="406"/>
        <end position="434"/>
    </location>
</feature>
<gene>
    <name evidence="2" type="ORF">CHLRE_13g573200v5</name>
</gene>